<dbReference type="Proteomes" id="UP000613740">
    <property type="component" value="Unassembled WGS sequence"/>
</dbReference>
<feature type="region of interest" description="Disordered" evidence="3">
    <location>
        <begin position="115"/>
        <end position="138"/>
    </location>
</feature>
<name>A0A835WH02_9CHLO</name>
<evidence type="ECO:0000256" key="3">
    <source>
        <dbReference type="SAM" id="MobiDB-lite"/>
    </source>
</evidence>
<comment type="caution">
    <text evidence="4">The sequence shown here is derived from an EMBL/GenBank/DDBJ whole genome shotgun (WGS) entry which is preliminary data.</text>
</comment>
<comment type="similarity">
    <text evidence="1">Belongs to the BLOC1S1 family.</text>
</comment>
<dbReference type="AlphaFoldDB" id="A0A835WH02"/>
<reference evidence="4" key="1">
    <citation type="journal article" date="2020" name="bioRxiv">
        <title>Comparative genomics of Chlamydomonas.</title>
        <authorList>
            <person name="Craig R.J."/>
            <person name="Hasan A.R."/>
            <person name="Ness R.W."/>
            <person name="Keightley P.D."/>
        </authorList>
    </citation>
    <scope>NUCLEOTIDE SEQUENCE</scope>
    <source>
        <strain evidence="4">CCAP 11/173</strain>
    </source>
</reference>
<proteinExistence type="inferred from homology"/>
<dbReference type="PANTHER" id="PTHR13073">
    <property type="entry name" value="BLOC-1 COMPLEX SUBUNIT 1"/>
    <property type="match status" value="1"/>
</dbReference>
<dbReference type="Pfam" id="PF06320">
    <property type="entry name" value="GCN5L1"/>
    <property type="match status" value="1"/>
</dbReference>
<evidence type="ECO:0000256" key="2">
    <source>
        <dbReference type="ARBA" id="ARBA00019577"/>
    </source>
</evidence>
<evidence type="ECO:0000256" key="1">
    <source>
        <dbReference type="ARBA" id="ARBA00007133"/>
    </source>
</evidence>
<protein>
    <recommendedName>
        <fullName evidence="2">Biogenesis of lysosome-related organelles complex 1 subunit 1</fullName>
    </recommendedName>
</protein>
<organism evidence="4 5">
    <name type="scientific">Chlamydomonas schloesseri</name>
    <dbReference type="NCBI Taxonomy" id="2026947"/>
    <lineage>
        <taxon>Eukaryota</taxon>
        <taxon>Viridiplantae</taxon>
        <taxon>Chlorophyta</taxon>
        <taxon>core chlorophytes</taxon>
        <taxon>Chlorophyceae</taxon>
        <taxon>CS clade</taxon>
        <taxon>Chlamydomonadales</taxon>
        <taxon>Chlamydomonadaceae</taxon>
        <taxon>Chlamydomonas</taxon>
    </lineage>
</organism>
<accession>A0A835WH02</accession>
<keyword evidence="5" id="KW-1185">Reference proteome</keyword>
<sequence length="138" mass="15173">MLFNKALAEHQRRKDVLQLEQDTATRAALAAVPRLAGALVDVANADVSQIYDLQLEIEAEGAAVRAAVAALQRNLAAVAGAVRHCSEALKQLGDFENYVEVLEQKVDKVTSALLASSQQQQQQQQQQQHHHHHQQAPR</sequence>
<dbReference type="OrthoDB" id="20018at2759"/>
<dbReference type="PANTHER" id="PTHR13073:SF0">
    <property type="entry name" value="BIOGENESIS OF LYSOSOME-RELATED ORGANELLES COMPLEX 1 SUBUNIT 1"/>
    <property type="match status" value="1"/>
</dbReference>
<dbReference type="EMBL" id="JAEHOD010000023">
    <property type="protein sequence ID" value="KAG2447251.1"/>
    <property type="molecule type" value="Genomic_DNA"/>
</dbReference>
<feature type="compositionally biased region" description="Basic residues" evidence="3">
    <location>
        <begin position="128"/>
        <end position="138"/>
    </location>
</feature>
<dbReference type="GO" id="GO:0016197">
    <property type="term" value="P:endosomal transport"/>
    <property type="evidence" value="ECO:0007669"/>
    <property type="project" value="TreeGrafter"/>
</dbReference>
<gene>
    <name evidence="4" type="ORF">HYH02_007991</name>
</gene>
<dbReference type="GO" id="GO:0031083">
    <property type="term" value="C:BLOC-1 complex"/>
    <property type="evidence" value="ECO:0007669"/>
    <property type="project" value="InterPro"/>
</dbReference>
<feature type="compositionally biased region" description="Low complexity" evidence="3">
    <location>
        <begin position="118"/>
        <end position="127"/>
    </location>
</feature>
<evidence type="ECO:0000313" key="5">
    <source>
        <dbReference type="Proteomes" id="UP000613740"/>
    </source>
</evidence>
<evidence type="ECO:0000313" key="4">
    <source>
        <dbReference type="EMBL" id="KAG2447251.1"/>
    </source>
</evidence>
<dbReference type="InterPro" id="IPR009395">
    <property type="entry name" value="BLOC1S1"/>
</dbReference>